<dbReference type="RefSeq" id="WP_317039431.1">
    <property type="nucleotide sequence ID" value="NZ_FONY01000007.1"/>
</dbReference>
<proteinExistence type="predicted"/>
<evidence type="ECO:0000313" key="2">
    <source>
        <dbReference type="Proteomes" id="UP000199513"/>
    </source>
</evidence>
<evidence type="ECO:0000313" key="1">
    <source>
        <dbReference type="EMBL" id="SFE79703.1"/>
    </source>
</evidence>
<name>A0A1I2DHJ5_9BACT</name>
<reference evidence="1 2" key="1">
    <citation type="submission" date="2016-10" db="EMBL/GenBank/DDBJ databases">
        <authorList>
            <person name="de Groot N.N."/>
        </authorList>
    </citation>
    <scope>NUCLEOTIDE SEQUENCE [LARGE SCALE GENOMIC DNA]</scope>
    <source>
        <strain>GEY</strain>
        <strain evidence="2">DSM 9560</strain>
    </source>
</reference>
<dbReference type="Proteomes" id="UP000199513">
    <property type="component" value="Unassembled WGS sequence"/>
</dbReference>
<dbReference type="PROSITE" id="PS51257">
    <property type="entry name" value="PROKAR_LIPOPROTEIN"/>
    <property type="match status" value="1"/>
</dbReference>
<dbReference type="Pfam" id="PF13618">
    <property type="entry name" value="Gluconate_2-dh3"/>
    <property type="match status" value="1"/>
</dbReference>
<dbReference type="AlphaFoldDB" id="A0A1I2DHJ5"/>
<gene>
    <name evidence="1" type="ORF">SAMN04488541_100714</name>
</gene>
<sequence length="211" mass="23509">MAKISRRDSLKALAVSGLGAGVLVGCDDKKAEENAQVGGHDHSHAAQNTGLNERDQKLMQQKFFTEHERKTVKVLADIIIPKDERSGSASEAGVPEFIEFMMIDQPQQQLTVRGGLKWLDIQCHKRFQKNFIDCAENQQFEMLDEIAYPEVAKPEMSQGVAFFTHFRGLVASGFWSSKIGMKDIGFMGNVANVWTGAPKEFLDKLGVSYEL</sequence>
<dbReference type="InterPro" id="IPR027056">
    <property type="entry name" value="Gluconate_2DH_su3"/>
</dbReference>
<dbReference type="EMBL" id="FONY01000007">
    <property type="protein sequence ID" value="SFE79703.1"/>
    <property type="molecule type" value="Genomic_DNA"/>
</dbReference>
<keyword evidence="2" id="KW-1185">Reference proteome</keyword>
<organism evidence="1 2">
    <name type="scientific">Thermoflexibacter ruber</name>
    <dbReference type="NCBI Taxonomy" id="1003"/>
    <lineage>
        <taxon>Bacteria</taxon>
        <taxon>Pseudomonadati</taxon>
        <taxon>Bacteroidota</taxon>
        <taxon>Cytophagia</taxon>
        <taxon>Cytophagales</taxon>
        <taxon>Thermoflexibacteraceae</taxon>
        <taxon>Thermoflexibacter</taxon>
    </lineage>
</organism>
<accession>A0A1I2DHJ5</accession>
<protein>
    <submittedName>
        <fullName evidence="1">Gluconate 2-dehydrogenase subunit 3</fullName>
    </submittedName>
</protein>
<dbReference type="STRING" id="1003.SAMN04488541_100714"/>